<dbReference type="AlphaFoldDB" id="A0A1J4T8S9"/>
<dbReference type="Proteomes" id="UP000182860">
    <property type="component" value="Unassembled WGS sequence"/>
</dbReference>
<evidence type="ECO:0008006" key="3">
    <source>
        <dbReference type="Google" id="ProtNLM"/>
    </source>
</evidence>
<organism evidence="1 2">
    <name type="scientific">Candidatus Falkowbacteria bacterium CG1_02_41_21</name>
    <dbReference type="NCBI Taxonomy" id="1805147"/>
    <lineage>
        <taxon>Bacteria</taxon>
        <taxon>Candidatus Falkowiibacteriota</taxon>
    </lineage>
</organism>
<proteinExistence type="predicted"/>
<gene>
    <name evidence="1" type="ORF">AUJ35_02475</name>
</gene>
<evidence type="ECO:0000313" key="1">
    <source>
        <dbReference type="EMBL" id="OIO07229.1"/>
    </source>
</evidence>
<name>A0A1J4T8S9_9BACT</name>
<evidence type="ECO:0000313" key="2">
    <source>
        <dbReference type="Proteomes" id="UP000182860"/>
    </source>
</evidence>
<reference evidence="1 2" key="1">
    <citation type="journal article" date="2016" name="Environ. Microbiol.">
        <title>Genomic resolution of a cold subsurface aquifer community provides metabolic insights for novel microbes adapted to high CO concentrations.</title>
        <authorList>
            <person name="Probst A.J."/>
            <person name="Castelle C.J."/>
            <person name="Singh A."/>
            <person name="Brown C.T."/>
            <person name="Anantharaman K."/>
            <person name="Sharon I."/>
            <person name="Hug L.A."/>
            <person name="Burstein D."/>
            <person name="Emerson J.B."/>
            <person name="Thomas B.C."/>
            <person name="Banfield J.F."/>
        </authorList>
    </citation>
    <scope>NUCLEOTIDE SEQUENCE [LARGE SCALE GENOMIC DNA]</scope>
    <source>
        <strain evidence="1">CG1_02_41_21</strain>
    </source>
</reference>
<comment type="caution">
    <text evidence="1">The sequence shown here is derived from an EMBL/GenBank/DDBJ whole genome shotgun (WGS) entry which is preliminary data.</text>
</comment>
<dbReference type="EMBL" id="MNUV01000046">
    <property type="protein sequence ID" value="OIO07229.1"/>
    <property type="molecule type" value="Genomic_DNA"/>
</dbReference>
<protein>
    <recommendedName>
        <fullName evidence="3">Addiction module toxin RelE</fullName>
    </recommendedName>
</protein>
<accession>A0A1J4T8S9</accession>
<sequence length="130" mass="15070">MFIRYSVIIKPFAERHYLKNFSKKYNRAWAITWRAVCEELQRFDSLLETSIAEVIAKNNSIKIAKIEFRVAGTKESRKSSGNRCIVAVHQATNSVNVLFIYHKNDLGHGNETAQWKQAIKDNYPDYCSLL</sequence>